<dbReference type="VEuPathDB" id="PiroplasmaDB:BEWA_011930"/>
<dbReference type="EMBL" id="ACOU01000004">
    <property type="protein sequence ID" value="EKX72634.1"/>
    <property type="molecule type" value="Genomic_DNA"/>
</dbReference>
<dbReference type="Gene3D" id="3.40.220.10">
    <property type="entry name" value="Leucine Aminopeptidase, subunit E, domain 1"/>
    <property type="match status" value="1"/>
</dbReference>
<evidence type="ECO:0000259" key="1">
    <source>
        <dbReference type="PROSITE" id="PS51154"/>
    </source>
</evidence>
<keyword evidence="3" id="KW-1185">Reference proteome</keyword>
<organism evidence="2 3">
    <name type="scientific">Theileria equi strain WA</name>
    <dbReference type="NCBI Taxonomy" id="1537102"/>
    <lineage>
        <taxon>Eukaryota</taxon>
        <taxon>Sar</taxon>
        <taxon>Alveolata</taxon>
        <taxon>Apicomplexa</taxon>
        <taxon>Aconoidasida</taxon>
        <taxon>Piroplasmida</taxon>
        <taxon>Theileriidae</taxon>
        <taxon>Theileria</taxon>
    </lineage>
</organism>
<accession>L1LBI3</accession>
<name>L1LBI3_THEEQ</name>
<gene>
    <name evidence="2" type="ORF">BEWA_011930</name>
</gene>
<dbReference type="eggNOG" id="ENOG502SKKN">
    <property type="taxonomic scope" value="Eukaryota"/>
</dbReference>
<dbReference type="SUPFAM" id="SSF52949">
    <property type="entry name" value="Macro domain-like"/>
    <property type="match status" value="1"/>
</dbReference>
<reference evidence="2 3" key="1">
    <citation type="journal article" date="2012" name="BMC Genomics">
        <title>Comparative genomic analysis and phylogenetic position of Theileria equi.</title>
        <authorList>
            <person name="Kappmeyer L.S."/>
            <person name="Thiagarajan M."/>
            <person name="Herndon D.R."/>
            <person name="Ramsay J.D."/>
            <person name="Caler E."/>
            <person name="Djikeng A."/>
            <person name="Gillespie J.J."/>
            <person name="Lau A.O."/>
            <person name="Roalson E.H."/>
            <person name="Silva J.C."/>
            <person name="Silva M.G."/>
            <person name="Suarez C.E."/>
            <person name="Ueti M.W."/>
            <person name="Nene V.M."/>
            <person name="Mealey R.H."/>
            <person name="Knowles D.P."/>
            <person name="Brayton K.A."/>
        </authorList>
    </citation>
    <scope>NUCLEOTIDE SEQUENCE [LARGE SCALE GENOMIC DNA]</scope>
    <source>
        <strain evidence="2 3">WA</strain>
    </source>
</reference>
<evidence type="ECO:0000313" key="2">
    <source>
        <dbReference type="EMBL" id="EKX72634.1"/>
    </source>
</evidence>
<protein>
    <recommendedName>
        <fullName evidence="1">Macro domain-containing protein</fullName>
    </recommendedName>
</protein>
<feature type="domain" description="Macro" evidence="1">
    <location>
        <begin position="96"/>
        <end position="313"/>
    </location>
</feature>
<comment type="caution">
    <text evidence="2">The sequence shown here is derived from an EMBL/GenBank/DDBJ whole genome shotgun (WGS) entry which is preliminary data.</text>
</comment>
<evidence type="ECO:0000313" key="3">
    <source>
        <dbReference type="Proteomes" id="UP000031512"/>
    </source>
</evidence>
<sequence>MSKKWVYLFTNPSLLQNSRSFGTGSFLQSRLKTIRERALRQQVSWLQSVNANRSHNPTDTFKFIDQCKFPFKEPLEEIHGIPDQLMDDLQTNGYQGILQEIKIEEFGTITAEHGDVLQIDADCLIVPIPPNLTPHCGFGLKVVELGGPSLIKMLVRRAKVLISQKIKELKSRKDTYKDNYGMALDESHKLEIGDVILTPTYGVAKTTILAFVVTPYYWVGNTREAALRLRYTFKRALSSLNDLGISSIVSPHVGESLYGYQPRDACEIMIEESHDIILQLENIIPKYSLKQIRFVDKDYETARAFANALCKIRQIKRPEYQVIPAPVYHSRNSQRIIEIDESVLKFCSQYKKITYKRHSAIRKRKRQNWLSNLKPFVWRAPRLYEPPPFMLYKSTGKPASFQLPPRPYYKKGVSHRLFPCYSGGIKGLRLSKSGKWVGSSKLENILSQRRTHEA</sequence>
<proteinExistence type="predicted"/>
<dbReference type="Pfam" id="PF01661">
    <property type="entry name" value="Macro"/>
    <property type="match status" value="1"/>
</dbReference>
<dbReference type="KEGG" id="beq:BEWA_011930"/>
<dbReference type="RefSeq" id="XP_004832086.1">
    <property type="nucleotide sequence ID" value="XM_004832029.1"/>
</dbReference>
<dbReference type="InterPro" id="IPR043472">
    <property type="entry name" value="Macro_dom-like"/>
</dbReference>
<dbReference type="PROSITE" id="PS51154">
    <property type="entry name" value="MACRO"/>
    <property type="match status" value="1"/>
</dbReference>
<dbReference type="Proteomes" id="UP000031512">
    <property type="component" value="Unassembled WGS sequence"/>
</dbReference>
<dbReference type="GeneID" id="15804269"/>
<dbReference type="InterPro" id="IPR002589">
    <property type="entry name" value="Macro_dom"/>
</dbReference>
<dbReference type="AlphaFoldDB" id="L1LBI3"/>
<dbReference type="OrthoDB" id="6133115at2759"/>